<keyword evidence="4" id="KW-1185">Reference proteome</keyword>
<dbReference type="AlphaFoldDB" id="A0A7Y9J4J6"/>
<gene>
    <name evidence="3" type="ORF">BJ983_001212</name>
</gene>
<protein>
    <submittedName>
        <fullName evidence="3">GH15 family glucan-1,4-alpha-glucosidase</fullName>
    </submittedName>
</protein>
<evidence type="ECO:0000259" key="2">
    <source>
        <dbReference type="Pfam" id="PF19291"/>
    </source>
</evidence>
<dbReference type="RefSeq" id="WP_343053781.1">
    <property type="nucleotide sequence ID" value="NZ_BAABHP010000004.1"/>
</dbReference>
<feature type="domain" description="Trehalase-like N-terminal" evidence="2">
    <location>
        <begin position="23"/>
        <end position="154"/>
    </location>
</feature>
<feature type="domain" description="GH15-like" evidence="1">
    <location>
        <begin position="254"/>
        <end position="616"/>
    </location>
</feature>
<proteinExistence type="predicted"/>
<dbReference type="Proteomes" id="UP000535890">
    <property type="component" value="Unassembled WGS sequence"/>
</dbReference>
<dbReference type="GO" id="GO:0005975">
    <property type="term" value="P:carbohydrate metabolic process"/>
    <property type="evidence" value="ECO:0007669"/>
    <property type="project" value="InterPro"/>
</dbReference>
<dbReference type="PANTHER" id="PTHR31616:SF0">
    <property type="entry name" value="GLUCAN 1,4-ALPHA-GLUCOSIDASE"/>
    <property type="match status" value="1"/>
</dbReference>
<accession>A0A7Y9J4J6</accession>
<dbReference type="GO" id="GO:0004553">
    <property type="term" value="F:hydrolase activity, hydrolyzing O-glycosyl compounds"/>
    <property type="evidence" value="ECO:0007669"/>
    <property type="project" value="TreeGrafter"/>
</dbReference>
<dbReference type="InterPro" id="IPR011613">
    <property type="entry name" value="GH15-like"/>
</dbReference>
<name>A0A7Y9J4J6_9PSEU</name>
<organism evidence="3 4">
    <name type="scientific">Actinomycetospora corticicola</name>
    <dbReference type="NCBI Taxonomy" id="663602"/>
    <lineage>
        <taxon>Bacteria</taxon>
        <taxon>Bacillati</taxon>
        <taxon>Actinomycetota</taxon>
        <taxon>Actinomycetes</taxon>
        <taxon>Pseudonocardiales</taxon>
        <taxon>Pseudonocardiaceae</taxon>
        <taxon>Actinomycetospora</taxon>
    </lineage>
</organism>
<dbReference type="SUPFAM" id="SSF48208">
    <property type="entry name" value="Six-hairpin glycosidases"/>
    <property type="match status" value="1"/>
</dbReference>
<dbReference type="PANTHER" id="PTHR31616">
    <property type="entry name" value="TREHALASE"/>
    <property type="match status" value="1"/>
</dbReference>
<dbReference type="EMBL" id="JACCBN010000001">
    <property type="protein sequence ID" value="NYD35110.1"/>
    <property type="molecule type" value="Genomic_DNA"/>
</dbReference>
<comment type="caution">
    <text evidence="3">The sequence shown here is derived from an EMBL/GenBank/DDBJ whole genome shotgun (WGS) entry which is preliminary data.</text>
</comment>
<dbReference type="InterPro" id="IPR045582">
    <property type="entry name" value="Trehalase-like_N"/>
</dbReference>
<dbReference type="Pfam" id="PF00723">
    <property type="entry name" value="Glyco_hydro_15"/>
    <property type="match status" value="1"/>
</dbReference>
<dbReference type="Pfam" id="PF19291">
    <property type="entry name" value="TREH_N"/>
    <property type="match status" value="1"/>
</dbReference>
<dbReference type="InterPro" id="IPR012341">
    <property type="entry name" value="6hp_glycosidase-like_sf"/>
</dbReference>
<evidence type="ECO:0000313" key="4">
    <source>
        <dbReference type="Proteomes" id="UP000535890"/>
    </source>
</evidence>
<evidence type="ECO:0000259" key="1">
    <source>
        <dbReference type="Pfam" id="PF00723"/>
    </source>
</evidence>
<dbReference type="InterPro" id="IPR008928">
    <property type="entry name" value="6-hairpin_glycosidase_sf"/>
</dbReference>
<sequence>MTDSVGADPLGTALTGYHPIMLAIEDHGVIGDLRTVALVGTDGSIDFACLPDFDSPAVFSALLTEEGAAAERSTFTVRPGSCTRTKQLYLPDSNVLMTRFLDATSVAEVVDLMDPEDDGTRPLVRTVRVVRGRQRFTVRCAPAFDWARVRHSVELLDGVGAVFRPDDGSGALVLRTSAGLRVADDPEATGPAVVAEIDLGAGEAADFLLTWHDEAPHRNDVDVLGEHEADRRRDTVLTYWQDWLARSNYSGRWREMVHRSALLLKLMVHRPTGALIAAPTAGLPEEIGGERNWDYRFAWLRDAAFTSYALMRLGFVEEGRAFLSWLEQRMAEADDESGLLPVYTVHGAPPPEEVELTHLSGYRGSRPVRIGNAAGSQRQLDTYGEVMDSIYIANKETPISYDLWTRVRSSLDWLDRNRHLPDQGLWESRGEPQFHTYSRVMVWVAFERALRLARQRGLPAPVEAWEKAAAEAYEEVQRDCWDGDLGSYTQFPGTDQVEAGLLILPLVKFSGPTDPRFLSTLGRIEDDLVVDSLVQRYPPDGSDGLDGEEGTFNLCSFWYVEALTRAGRLEEARNVLEKAFTYANHVGLFAEELSASGEQLGNFPQALTHLGLISAAVNLDRALG</sequence>
<dbReference type="Gene3D" id="1.50.10.10">
    <property type="match status" value="1"/>
</dbReference>
<reference evidence="3 4" key="1">
    <citation type="submission" date="2020-07" db="EMBL/GenBank/DDBJ databases">
        <title>Sequencing the genomes of 1000 actinobacteria strains.</title>
        <authorList>
            <person name="Klenk H.-P."/>
        </authorList>
    </citation>
    <scope>NUCLEOTIDE SEQUENCE [LARGE SCALE GENOMIC DNA]</scope>
    <source>
        <strain evidence="3 4">DSM 45772</strain>
    </source>
</reference>
<evidence type="ECO:0000313" key="3">
    <source>
        <dbReference type="EMBL" id="NYD35110.1"/>
    </source>
</evidence>